<organism evidence="2 3">
    <name type="scientific">Dipteronia sinensis</name>
    <dbReference type="NCBI Taxonomy" id="43782"/>
    <lineage>
        <taxon>Eukaryota</taxon>
        <taxon>Viridiplantae</taxon>
        <taxon>Streptophyta</taxon>
        <taxon>Embryophyta</taxon>
        <taxon>Tracheophyta</taxon>
        <taxon>Spermatophyta</taxon>
        <taxon>Magnoliopsida</taxon>
        <taxon>eudicotyledons</taxon>
        <taxon>Gunneridae</taxon>
        <taxon>Pentapetalae</taxon>
        <taxon>rosids</taxon>
        <taxon>malvids</taxon>
        <taxon>Sapindales</taxon>
        <taxon>Sapindaceae</taxon>
        <taxon>Hippocastanoideae</taxon>
        <taxon>Acereae</taxon>
        <taxon>Dipteronia</taxon>
    </lineage>
</organism>
<name>A0AAE0DV06_9ROSI</name>
<dbReference type="AlphaFoldDB" id="A0AAE0DV06"/>
<dbReference type="InterPro" id="IPR012337">
    <property type="entry name" value="RNaseH-like_sf"/>
</dbReference>
<dbReference type="Pfam" id="PF13456">
    <property type="entry name" value="RVT_3"/>
    <property type="match status" value="1"/>
</dbReference>
<dbReference type="InterPro" id="IPR036397">
    <property type="entry name" value="RNaseH_sf"/>
</dbReference>
<dbReference type="SUPFAM" id="SSF53098">
    <property type="entry name" value="Ribonuclease H-like"/>
    <property type="match status" value="1"/>
</dbReference>
<dbReference type="InterPro" id="IPR044730">
    <property type="entry name" value="RNase_H-like_dom_plant"/>
</dbReference>
<dbReference type="PANTHER" id="PTHR33116">
    <property type="entry name" value="REVERSE TRANSCRIPTASE ZINC-BINDING DOMAIN-CONTAINING PROTEIN-RELATED-RELATED"/>
    <property type="match status" value="1"/>
</dbReference>
<dbReference type="CDD" id="cd06222">
    <property type="entry name" value="RNase_H_like"/>
    <property type="match status" value="1"/>
</dbReference>
<dbReference type="PANTHER" id="PTHR33116:SF78">
    <property type="entry name" value="OS12G0587133 PROTEIN"/>
    <property type="match status" value="1"/>
</dbReference>
<keyword evidence="3" id="KW-1185">Reference proteome</keyword>
<evidence type="ECO:0000259" key="1">
    <source>
        <dbReference type="Pfam" id="PF13456"/>
    </source>
</evidence>
<dbReference type="GO" id="GO:0004523">
    <property type="term" value="F:RNA-DNA hybrid ribonuclease activity"/>
    <property type="evidence" value="ECO:0007669"/>
    <property type="project" value="InterPro"/>
</dbReference>
<protein>
    <recommendedName>
        <fullName evidence="1">RNase H type-1 domain-containing protein</fullName>
    </recommendedName>
</protein>
<evidence type="ECO:0000313" key="3">
    <source>
        <dbReference type="Proteomes" id="UP001281410"/>
    </source>
</evidence>
<accession>A0AAE0DV06</accession>
<dbReference type="InterPro" id="IPR002156">
    <property type="entry name" value="RNaseH_domain"/>
</dbReference>
<dbReference type="Gene3D" id="3.30.420.10">
    <property type="entry name" value="Ribonuclease H-like superfamily/Ribonuclease H"/>
    <property type="match status" value="1"/>
</dbReference>
<dbReference type="GO" id="GO:0003676">
    <property type="term" value="F:nucleic acid binding"/>
    <property type="evidence" value="ECO:0007669"/>
    <property type="project" value="InterPro"/>
</dbReference>
<reference evidence="2" key="1">
    <citation type="journal article" date="2023" name="Plant J.">
        <title>Genome sequences and population genomics provide insights into the demographic history, inbreeding, and mutation load of two 'living fossil' tree species of Dipteronia.</title>
        <authorList>
            <person name="Feng Y."/>
            <person name="Comes H.P."/>
            <person name="Chen J."/>
            <person name="Zhu S."/>
            <person name="Lu R."/>
            <person name="Zhang X."/>
            <person name="Li P."/>
            <person name="Qiu J."/>
            <person name="Olsen K.M."/>
            <person name="Qiu Y."/>
        </authorList>
    </citation>
    <scope>NUCLEOTIDE SEQUENCE</scope>
    <source>
        <strain evidence="2">NBL</strain>
    </source>
</reference>
<dbReference type="EMBL" id="JANJYJ010000009">
    <property type="protein sequence ID" value="KAK3189490.1"/>
    <property type="molecule type" value="Genomic_DNA"/>
</dbReference>
<dbReference type="Proteomes" id="UP001281410">
    <property type="component" value="Unassembled WGS sequence"/>
</dbReference>
<feature type="domain" description="RNase H type-1" evidence="1">
    <location>
        <begin position="584"/>
        <end position="696"/>
    </location>
</feature>
<gene>
    <name evidence="2" type="ORF">Dsin_029051</name>
</gene>
<sequence>MPFKTWNWEVYGDLNSNITRKSAELQFIQPQMSNLGFSEELFLAESRVHRELDVLLRRHECFYHDRSRVKWLKDGDHNSSFFHASVRRRQYMNALSSLSINGVLTNDSLIIMDHIIEFIPISFLRSSRLSVLINGSTEGYFHCSRGVRHGDLFPPLLFGIAEDFLSRLLSRMVDFSKLLPISSLRGFTAPTHLLYADDVMIFYRGTVQNLKNILIAFEVYGNISGQLVNWDWSVAFLLLGDPVISGKPKKSELQLIADKILSKFAKWKGKSLYLAGRATLIKLVITDSFVHSFMIYKWSSSLLRLVNRKLRNFLWTGSYEETKLIQVAWDRCCKPYSQGGLGLKDLGLLNDSLLKKLTWKFMTSQSFAFSILRERYLTQLQKSHDGYVTSSIWPSFRSHYSDLLKEGIWLIGENSQRDFWHDNWLGVPILELLGIPDYLASLLRAKVYDFTHDGMWVLDDSFRARFSDLCFRIDRIAISPVADFWCGRILEMGSESFDHLFLRCPLAAALWEAVFLAFQRSISVDSWSSFFSHAMSVSFTDQSKAMKLRFALSLVWRAVSDDNWAPVIRSVIWSPPAPGWIKVNTDGAALSSPGVGGCWGVFRNCRALVKGCFAVPLGQVFAFEAELLAALMAINLAWQNGWHRIWLESESSYVVYLLASRSEQVPWWIRQAWQHYIYQISKMEFQVSHIFREGNQKNRNARIAFRRIPLCSSQKYDSDAADRVSNRALTNSLGLVKVRSTPIFFQFFQQLSKVKDDTVVPRQRLSCHVSMRQCHVSMRHHASAPRQHQAPCQQ</sequence>
<evidence type="ECO:0000313" key="2">
    <source>
        <dbReference type="EMBL" id="KAK3189490.1"/>
    </source>
</evidence>
<proteinExistence type="predicted"/>
<comment type="caution">
    <text evidence="2">The sequence shown here is derived from an EMBL/GenBank/DDBJ whole genome shotgun (WGS) entry which is preliminary data.</text>
</comment>